<dbReference type="Pfam" id="PF00724">
    <property type="entry name" value="Oxidored_FMN"/>
    <property type="match status" value="1"/>
</dbReference>
<comment type="cofactor">
    <cofactor evidence="1">
        <name>FMN</name>
        <dbReference type="ChEBI" id="CHEBI:58210"/>
    </cofactor>
</comment>
<dbReference type="CDD" id="cd02932">
    <property type="entry name" value="OYE_YqiM_FMN"/>
    <property type="match status" value="1"/>
</dbReference>
<evidence type="ECO:0000259" key="6">
    <source>
        <dbReference type="Pfam" id="PF00724"/>
    </source>
</evidence>
<dbReference type="Proteomes" id="UP000538292">
    <property type="component" value="Unassembled WGS sequence"/>
</dbReference>
<gene>
    <name evidence="7" type="primary">namA</name>
    <name evidence="7" type="ORF">H2C83_14965</name>
</gene>
<dbReference type="GO" id="GO:0010181">
    <property type="term" value="F:FMN binding"/>
    <property type="evidence" value="ECO:0007669"/>
    <property type="project" value="InterPro"/>
</dbReference>
<dbReference type="Gene3D" id="3.20.20.70">
    <property type="entry name" value="Aldolase class I"/>
    <property type="match status" value="1"/>
</dbReference>
<evidence type="ECO:0000256" key="1">
    <source>
        <dbReference type="ARBA" id="ARBA00001917"/>
    </source>
</evidence>
<dbReference type="NCBIfam" id="NF010047">
    <property type="entry name" value="PRK13523.1"/>
    <property type="match status" value="1"/>
</dbReference>
<dbReference type="EC" id="1.6.99.1" evidence="7"/>
<dbReference type="GO" id="GO:0003959">
    <property type="term" value="F:NADPH dehydrogenase activity"/>
    <property type="evidence" value="ECO:0007669"/>
    <property type="project" value="UniProtKB-EC"/>
</dbReference>
<sequence length="340" mass="37818">MMSLMFQPFTQKNVTLPNRIVMSPMCMYSAKEDGKVTDWHRVHYGTRATGKVGLIMVEATAVERRGRISTKDLGLWNDSQIDGLREIVQFAHSQGVKTAIQLAHAGRKANTPEPVIAPSAIPFDDQSKMPEAMTNEEIQNVIAAFKEAARRAKESGFDIIEIHAAHGYLIHEFLSPLSNKRTDQYGGDLDGRAFFLQKVIEAVKTVWGEERPLYVRISAVDHDSDGIQLEDSIQLAHKLKNWGVDLIDVSSGGLLPTKPGKIYPGYQVPFADAIKKETGMATGTVGLITTPEQVEEILGNERADLVFIGRELLRNPYWVLNAVRKQDISSFGPEQYSRAL</sequence>
<evidence type="ECO:0000256" key="5">
    <source>
        <dbReference type="ARBA" id="ARBA00023002"/>
    </source>
</evidence>
<dbReference type="InterPro" id="IPR001155">
    <property type="entry name" value="OxRdtase_FMN_N"/>
</dbReference>
<reference evidence="7 8" key="1">
    <citation type="submission" date="2020-07" db="EMBL/GenBank/DDBJ databases">
        <title>Thermoactinomyces phylogeny.</title>
        <authorList>
            <person name="Dunlap C."/>
        </authorList>
    </citation>
    <scope>NUCLEOTIDE SEQUENCE [LARGE SCALE GENOMIC DNA]</scope>
    <source>
        <strain evidence="7 8">AMNI-1</strain>
    </source>
</reference>
<keyword evidence="5 7" id="KW-0560">Oxidoreductase</keyword>
<evidence type="ECO:0000256" key="3">
    <source>
        <dbReference type="ARBA" id="ARBA00022643"/>
    </source>
</evidence>
<dbReference type="InterPro" id="IPR013785">
    <property type="entry name" value="Aldolase_TIM"/>
</dbReference>
<dbReference type="SUPFAM" id="SSF51395">
    <property type="entry name" value="FMN-linked oxidoreductases"/>
    <property type="match status" value="1"/>
</dbReference>
<accession>A0A7W1XUK1</accession>
<dbReference type="InterPro" id="IPR044152">
    <property type="entry name" value="YqjM-like"/>
</dbReference>
<dbReference type="AlphaFoldDB" id="A0A7W1XUK1"/>
<evidence type="ECO:0000313" key="7">
    <source>
        <dbReference type="EMBL" id="MBA4603573.1"/>
    </source>
</evidence>
<keyword evidence="4" id="KW-0521">NADP</keyword>
<comment type="caution">
    <text evidence="7">The sequence shown here is derived from an EMBL/GenBank/DDBJ whole genome shotgun (WGS) entry which is preliminary data.</text>
</comment>
<evidence type="ECO:0000256" key="4">
    <source>
        <dbReference type="ARBA" id="ARBA00022857"/>
    </source>
</evidence>
<protein>
    <submittedName>
        <fullName evidence="7">NADPH dehydrogenase NamA</fullName>
        <ecNumber evidence="7">1.6.99.1</ecNumber>
    </submittedName>
</protein>
<dbReference type="PANTHER" id="PTHR43303">
    <property type="entry name" value="NADPH DEHYDROGENASE C23G7.10C-RELATED"/>
    <property type="match status" value="1"/>
</dbReference>
<proteinExistence type="predicted"/>
<keyword evidence="8" id="KW-1185">Reference proteome</keyword>
<keyword evidence="3" id="KW-0288">FMN</keyword>
<evidence type="ECO:0000256" key="2">
    <source>
        <dbReference type="ARBA" id="ARBA00022630"/>
    </source>
</evidence>
<dbReference type="SMR" id="A0A7W1XUK1"/>
<dbReference type="PANTHER" id="PTHR43303:SF4">
    <property type="entry name" value="NADPH DEHYDROGENASE C23G7.10C-RELATED"/>
    <property type="match status" value="1"/>
</dbReference>
<name>A0A7W1XUK1_9BACL</name>
<dbReference type="GO" id="GO:0050661">
    <property type="term" value="F:NADP binding"/>
    <property type="evidence" value="ECO:0007669"/>
    <property type="project" value="InterPro"/>
</dbReference>
<dbReference type="RefSeq" id="WP_181742060.1">
    <property type="nucleotide sequence ID" value="NZ_JACEOL010000061.1"/>
</dbReference>
<evidence type="ECO:0000313" key="8">
    <source>
        <dbReference type="Proteomes" id="UP000538292"/>
    </source>
</evidence>
<dbReference type="EMBL" id="JACEOL010000061">
    <property type="protein sequence ID" value="MBA4603573.1"/>
    <property type="molecule type" value="Genomic_DNA"/>
</dbReference>
<organism evidence="7 8">
    <name type="scientific">Thermoactinomyces mirandus</name>
    <dbReference type="NCBI Taxonomy" id="2756294"/>
    <lineage>
        <taxon>Bacteria</taxon>
        <taxon>Bacillati</taxon>
        <taxon>Bacillota</taxon>
        <taxon>Bacilli</taxon>
        <taxon>Bacillales</taxon>
        <taxon>Thermoactinomycetaceae</taxon>
        <taxon>Thermoactinomyces</taxon>
    </lineage>
</organism>
<feature type="domain" description="NADH:flavin oxidoreductase/NADH oxidase N-terminal" evidence="6">
    <location>
        <begin position="5"/>
        <end position="321"/>
    </location>
</feature>
<keyword evidence="2" id="KW-0285">Flavoprotein</keyword>